<proteinExistence type="predicted"/>
<feature type="transmembrane region" description="Helical" evidence="9">
    <location>
        <begin position="182"/>
        <end position="203"/>
    </location>
</feature>
<dbReference type="InterPro" id="IPR050351">
    <property type="entry name" value="BphY/WalK/GraS-like"/>
</dbReference>
<dbReference type="EMBL" id="LSZW01000063">
    <property type="protein sequence ID" value="KXK65179.1"/>
    <property type="molecule type" value="Genomic_DNA"/>
</dbReference>
<dbReference type="InterPro" id="IPR004358">
    <property type="entry name" value="Sig_transdc_His_kin-like_C"/>
</dbReference>
<dbReference type="GO" id="GO:0000155">
    <property type="term" value="F:phosphorelay sensor kinase activity"/>
    <property type="evidence" value="ECO:0007669"/>
    <property type="project" value="InterPro"/>
</dbReference>
<comment type="caution">
    <text evidence="12">The sequence shown here is derived from an EMBL/GenBank/DDBJ whole genome shotgun (WGS) entry which is preliminary data.</text>
</comment>
<dbReference type="Pfam" id="PF02518">
    <property type="entry name" value="HATPase_c"/>
    <property type="match status" value="1"/>
</dbReference>
<comment type="subcellular location">
    <subcellularLocation>
        <location evidence="2">Membrane</location>
    </subcellularLocation>
</comment>
<evidence type="ECO:0000256" key="8">
    <source>
        <dbReference type="ARBA" id="ARBA00023136"/>
    </source>
</evidence>
<evidence type="ECO:0000256" key="4">
    <source>
        <dbReference type="ARBA" id="ARBA00022553"/>
    </source>
</evidence>
<dbReference type="Gene3D" id="6.10.340.10">
    <property type="match status" value="1"/>
</dbReference>
<evidence type="ECO:0000256" key="5">
    <source>
        <dbReference type="ARBA" id="ARBA00022679"/>
    </source>
</evidence>
<keyword evidence="5" id="KW-0808">Transferase</keyword>
<dbReference type="SUPFAM" id="SSF55874">
    <property type="entry name" value="ATPase domain of HSP90 chaperone/DNA topoisomerase II/histidine kinase"/>
    <property type="match status" value="1"/>
</dbReference>
<protein>
    <recommendedName>
        <fullName evidence="3">histidine kinase</fullName>
        <ecNumber evidence="3">2.7.13.3</ecNumber>
    </recommendedName>
</protein>
<dbReference type="SUPFAM" id="SSF158472">
    <property type="entry name" value="HAMP domain-like"/>
    <property type="match status" value="1"/>
</dbReference>
<evidence type="ECO:0000256" key="1">
    <source>
        <dbReference type="ARBA" id="ARBA00000085"/>
    </source>
</evidence>
<dbReference type="InterPro" id="IPR036890">
    <property type="entry name" value="HATPase_C_sf"/>
</dbReference>
<dbReference type="InterPro" id="IPR005467">
    <property type="entry name" value="His_kinase_dom"/>
</dbReference>
<dbReference type="FunFam" id="1.10.287.130:FF:000001">
    <property type="entry name" value="Two-component sensor histidine kinase"/>
    <property type="match status" value="1"/>
</dbReference>
<dbReference type="PANTHER" id="PTHR45453:SF1">
    <property type="entry name" value="PHOSPHATE REGULON SENSOR PROTEIN PHOR"/>
    <property type="match status" value="1"/>
</dbReference>
<evidence type="ECO:0000259" key="10">
    <source>
        <dbReference type="PROSITE" id="PS50109"/>
    </source>
</evidence>
<dbReference type="GO" id="GO:0004721">
    <property type="term" value="F:phosphoprotein phosphatase activity"/>
    <property type="evidence" value="ECO:0007669"/>
    <property type="project" value="TreeGrafter"/>
</dbReference>
<evidence type="ECO:0000256" key="3">
    <source>
        <dbReference type="ARBA" id="ARBA00012438"/>
    </source>
</evidence>
<dbReference type="Proteomes" id="UP000070366">
    <property type="component" value="Unassembled WGS sequence"/>
</dbReference>
<dbReference type="AlphaFoldDB" id="A0A136Q3E3"/>
<keyword evidence="4" id="KW-0597">Phosphoprotein</keyword>
<evidence type="ECO:0000256" key="2">
    <source>
        <dbReference type="ARBA" id="ARBA00004370"/>
    </source>
</evidence>
<gene>
    <name evidence="12" type="ORF">HMPREF3293_02437</name>
</gene>
<dbReference type="Pfam" id="PF00672">
    <property type="entry name" value="HAMP"/>
    <property type="match status" value="1"/>
</dbReference>
<dbReference type="RefSeq" id="WP_147554682.1">
    <property type="nucleotide sequence ID" value="NZ_CABMOF010000001.1"/>
</dbReference>
<dbReference type="PROSITE" id="PS50109">
    <property type="entry name" value="HIS_KIN"/>
    <property type="match status" value="1"/>
</dbReference>
<keyword evidence="6 12" id="KW-0418">Kinase</keyword>
<evidence type="ECO:0000256" key="7">
    <source>
        <dbReference type="ARBA" id="ARBA00023012"/>
    </source>
</evidence>
<evidence type="ECO:0000256" key="6">
    <source>
        <dbReference type="ARBA" id="ARBA00022777"/>
    </source>
</evidence>
<feature type="domain" description="Histidine kinase" evidence="10">
    <location>
        <begin position="261"/>
        <end position="478"/>
    </location>
</feature>
<sequence length="484" mass="53300">MAIILRTNKLLYSIRWQFAVIYLILVGIVFGLVSVAVSSLVEDYLVNQRVSALTKAANSTAVQVAPYLSDDDAGTIYDIVVNNGNDSGGRFLVLNSSGIVVVDSFSDLNGVKLSDREVNDILYGRNSSSYGFHSISDPSGDFWAVYCTSSIVHNGQIIGAVLYSSSIQDVVNATGMLQERTLAIFLLACGIIIIISLFTTNLITKPIKKLTDVAIKISNGDLSQRANIRGKGEVAELAQTFDMMCGRIQNMDQQRSEFVSDASHELKTPLASMKILVESMLYQDNVPEEVYKEFLGDINGEIDRMNSLITDLLLLSKMDSDIVTINLEKVRISSIVNKCVNALEPIARERNIRVRTDLSDDFELECDPLKLRQAINNLIENAIKYTGDGGHVFVTTKHHGGEGAVRIEDNGVGMSPEHLEHIFERFYRVDKARSRETGGTGLGLHIVRRIALMHGGRVDVESQEGKGSVFTLVVPLVQHTEDIL</sequence>
<dbReference type="CDD" id="cd00082">
    <property type="entry name" value="HisKA"/>
    <property type="match status" value="1"/>
</dbReference>
<evidence type="ECO:0000256" key="9">
    <source>
        <dbReference type="SAM" id="Phobius"/>
    </source>
</evidence>
<feature type="transmembrane region" description="Helical" evidence="9">
    <location>
        <begin position="20"/>
        <end position="41"/>
    </location>
</feature>
<evidence type="ECO:0000313" key="12">
    <source>
        <dbReference type="EMBL" id="KXK65179.1"/>
    </source>
</evidence>
<dbReference type="GO" id="GO:0016036">
    <property type="term" value="P:cellular response to phosphate starvation"/>
    <property type="evidence" value="ECO:0007669"/>
    <property type="project" value="TreeGrafter"/>
</dbReference>
<dbReference type="PANTHER" id="PTHR45453">
    <property type="entry name" value="PHOSPHATE REGULON SENSOR PROTEIN PHOR"/>
    <property type="match status" value="1"/>
</dbReference>
<dbReference type="SMART" id="SM00388">
    <property type="entry name" value="HisKA"/>
    <property type="match status" value="1"/>
</dbReference>
<dbReference type="InterPro" id="IPR003660">
    <property type="entry name" value="HAMP_dom"/>
</dbReference>
<dbReference type="SMART" id="SM00304">
    <property type="entry name" value="HAMP"/>
    <property type="match status" value="1"/>
</dbReference>
<organism evidence="12 13">
    <name type="scientific">Christensenella minuta</name>
    <dbReference type="NCBI Taxonomy" id="626937"/>
    <lineage>
        <taxon>Bacteria</taxon>
        <taxon>Bacillati</taxon>
        <taxon>Bacillota</taxon>
        <taxon>Clostridia</taxon>
        <taxon>Christensenellales</taxon>
        <taxon>Christensenellaceae</taxon>
        <taxon>Christensenella</taxon>
    </lineage>
</organism>
<keyword evidence="9" id="KW-0812">Transmembrane</keyword>
<dbReference type="InterPro" id="IPR003594">
    <property type="entry name" value="HATPase_dom"/>
</dbReference>
<dbReference type="PRINTS" id="PR00344">
    <property type="entry name" value="BCTRLSENSOR"/>
</dbReference>
<evidence type="ECO:0000313" key="13">
    <source>
        <dbReference type="Proteomes" id="UP000070366"/>
    </source>
</evidence>
<dbReference type="STRING" id="626937.HMPREF3293_02437"/>
<dbReference type="InterPro" id="IPR036097">
    <property type="entry name" value="HisK_dim/P_sf"/>
</dbReference>
<dbReference type="CDD" id="cd06225">
    <property type="entry name" value="HAMP"/>
    <property type="match status" value="1"/>
</dbReference>
<name>A0A136Q3E3_9FIRM</name>
<dbReference type="CDD" id="cd00075">
    <property type="entry name" value="HATPase"/>
    <property type="match status" value="1"/>
</dbReference>
<dbReference type="SMART" id="SM00387">
    <property type="entry name" value="HATPase_c"/>
    <property type="match status" value="1"/>
</dbReference>
<keyword evidence="13" id="KW-1185">Reference proteome</keyword>
<dbReference type="GO" id="GO:0005886">
    <property type="term" value="C:plasma membrane"/>
    <property type="evidence" value="ECO:0007669"/>
    <property type="project" value="TreeGrafter"/>
</dbReference>
<dbReference type="EC" id="2.7.13.3" evidence="3"/>
<dbReference type="PROSITE" id="PS50885">
    <property type="entry name" value="HAMP"/>
    <property type="match status" value="1"/>
</dbReference>
<dbReference type="Pfam" id="PF00512">
    <property type="entry name" value="HisKA"/>
    <property type="match status" value="1"/>
</dbReference>
<keyword evidence="9" id="KW-1133">Transmembrane helix</keyword>
<accession>A0A136Q3E3</accession>
<evidence type="ECO:0000259" key="11">
    <source>
        <dbReference type="PROSITE" id="PS50885"/>
    </source>
</evidence>
<keyword evidence="8 9" id="KW-0472">Membrane</keyword>
<keyword evidence="7" id="KW-0902">Two-component regulatory system</keyword>
<dbReference type="InterPro" id="IPR003661">
    <property type="entry name" value="HisK_dim/P_dom"/>
</dbReference>
<dbReference type="Gene3D" id="3.30.565.10">
    <property type="entry name" value="Histidine kinase-like ATPase, C-terminal domain"/>
    <property type="match status" value="1"/>
</dbReference>
<dbReference type="FunFam" id="3.30.565.10:FF:000006">
    <property type="entry name" value="Sensor histidine kinase WalK"/>
    <property type="match status" value="1"/>
</dbReference>
<comment type="catalytic activity">
    <reaction evidence="1">
        <text>ATP + protein L-histidine = ADP + protein N-phospho-L-histidine.</text>
        <dbReference type="EC" id="2.7.13.3"/>
    </reaction>
</comment>
<dbReference type="SUPFAM" id="SSF47384">
    <property type="entry name" value="Homodimeric domain of signal transducing histidine kinase"/>
    <property type="match status" value="1"/>
</dbReference>
<feature type="domain" description="HAMP" evidence="11">
    <location>
        <begin position="201"/>
        <end position="253"/>
    </location>
</feature>
<reference evidence="12 13" key="1">
    <citation type="submission" date="2016-02" db="EMBL/GenBank/DDBJ databases">
        <authorList>
            <person name="Wen L."/>
            <person name="He K."/>
            <person name="Yang H."/>
        </authorList>
    </citation>
    <scope>NUCLEOTIDE SEQUENCE [LARGE SCALE GENOMIC DNA]</scope>
    <source>
        <strain evidence="12 13">DSM 22607</strain>
    </source>
</reference>
<dbReference type="Gene3D" id="1.10.287.130">
    <property type="match status" value="1"/>
</dbReference>